<sequence length="828" mass="89607">MRPELIGRFFWRELKRADVLIMLFAILLAVASVVSLARFSEVLSQAFNRKGSSFLAADLVLRYSQPLPKAFSAKIEQSGLTQSRQTRFSTMLIHDDAMQLGAVYAVDNHYPLRGEVKVADSLTGAVQVARGGPAPGAIWLDPRLAQALGVKRGDSIEVGYASLKLTRFLIEAPDVGLNVFAAAPPALMNQADLAATRIIQPGSRVSWRWLFTGSPKALKDFEASFDGELPPSAEFTDISRANSPISVALKRADRFLLLSSLMGVLLAAVAIGVAARRFCDSHIDTVALIKALGGSRRQVVALFAGQLLLVLGTGSLLGLGVGLGLVKVLVAQYGDMLPKELPPATWEPLWLGLAVGSICTLAFAAWPLWRLLKVPPIHVWREGAGQQGQGRSHYLLVLVALFAAVGLFTRDLKLTLAVAAGVGVAVVAVAVVSMVLLKLLGRTRHLGGAWRLAVAGLERRRGATLVQLGSFTLALMLMILVQLIKTDLLADWQKSLPEDAPNYFVVNVAPQEVQDVESFLGQYGTQSSDLYPVVRARLVAINGEETSEPGAEGDDNARGGRVGIDRELNLTWRQGLPPQNTLIEGKWWPEDDAQGEVSVESGVAKRLNLKLGDSVTFRLGADDFSAKVTSIRKVDWQSMQPNFFMIFSPAVLKDFPASYIASFHLDSQYRPQLAELLRGHPTLTLIDVDAILSQIRSLIGQVALALQFVWVLVVAASLLVLLAAVQASLDERRRDLGVLRTLGASDKTLFRALGIEFLLLGALAGLMAGLTSQLSLYLLQTQVLELPVNLHWLLAVSALVGGAIGVALPALLRLWPLLRRTPLRLIQS</sequence>
<keyword evidence="4 6" id="KW-1133">Transmembrane helix</keyword>
<keyword evidence="9" id="KW-1185">Reference proteome</keyword>
<feature type="domain" description="ABC3 transporter permease C-terminal" evidence="7">
    <location>
        <begin position="259"/>
        <end position="376"/>
    </location>
</feature>
<dbReference type="AlphaFoldDB" id="A0A3N1PPT9"/>
<dbReference type="InterPro" id="IPR038766">
    <property type="entry name" value="Membrane_comp_ABC_pdt"/>
</dbReference>
<feature type="transmembrane region" description="Helical" evidence="6">
    <location>
        <begin position="416"/>
        <end position="441"/>
    </location>
</feature>
<dbReference type="InterPro" id="IPR003838">
    <property type="entry name" value="ABC3_permease_C"/>
</dbReference>
<evidence type="ECO:0000256" key="1">
    <source>
        <dbReference type="ARBA" id="ARBA00004651"/>
    </source>
</evidence>
<feature type="transmembrane region" description="Helical" evidence="6">
    <location>
        <begin position="299"/>
        <end position="329"/>
    </location>
</feature>
<evidence type="ECO:0000313" key="9">
    <source>
        <dbReference type="Proteomes" id="UP000268033"/>
    </source>
</evidence>
<feature type="transmembrane region" description="Helical" evidence="6">
    <location>
        <begin position="20"/>
        <end position="39"/>
    </location>
</feature>
<protein>
    <submittedName>
        <fullName evidence="8">Putative ABC transport system permease protein</fullName>
    </submittedName>
</protein>
<comment type="caution">
    <text evidence="8">The sequence shown here is derived from an EMBL/GenBank/DDBJ whole genome shotgun (WGS) entry which is preliminary data.</text>
</comment>
<dbReference type="EMBL" id="RJUL01000002">
    <property type="protein sequence ID" value="ROQ29998.1"/>
    <property type="molecule type" value="Genomic_DNA"/>
</dbReference>
<gene>
    <name evidence="8" type="ORF">EDC28_102377</name>
</gene>
<keyword evidence="5 6" id="KW-0472">Membrane</keyword>
<evidence type="ECO:0000256" key="4">
    <source>
        <dbReference type="ARBA" id="ARBA00022989"/>
    </source>
</evidence>
<evidence type="ECO:0000256" key="6">
    <source>
        <dbReference type="SAM" id="Phobius"/>
    </source>
</evidence>
<feature type="transmembrane region" description="Helical" evidence="6">
    <location>
        <begin position="349"/>
        <end position="372"/>
    </location>
</feature>
<keyword evidence="2" id="KW-1003">Cell membrane</keyword>
<feature type="transmembrane region" description="Helical" evidence="6">
    <location>
        <begin position="462"/>
        <end position="484"/>
    </location>
</feature>
<feature type="transmembrane region" description="Helical" evidence="6">
    <location>
        <begin position="255"/>
        <end position="278"/>
    </location>
</feature>
<feature type="transmembrane region" description="Helical" evidence="6">
    <location>
        <begin position="749"/>
        <end position="770"/>
    </location>
</feature>
<feature type="transmembrane region" description="Helical" evidence="6">
    <location>
        <begin position="790"/>
        <end position="815"/>
    </location>
</feature>
<reference evidence="8 9" key="1">
    <citation type="submission" date="2018-11" db="EMBL/GenBank/DDBJ databases">
        <title>Genomic Encyclopedia of Type Strains, Phase IV (KMG-IV): sequencing the most valuable type-strain genomes for metagenomic binning, comparative biology and taxonomic classification.</title>
        <authorList>
            <person name="Goeker M."/>
        </authorList>
    </citation>
    <scope>NUCLEOTIDE SEQUENCE [LARGE SCALE GENOMIC DNA]</scope>
    <source>
        <strain evidence="8 9">DSM 21945</strain>
    </source>
</reference>
<evidence type="ECO:0000256" key="2">
    <source>
        <dbReference type="ARBA" id="ARBA00022475"/>
    </source>
</evidence>
<evidence type="ECO:0000313" key="8">
    <source>
        <dbReference type="EMBL" id="ROQ29998.1"/>
    </source>
</evidence>
<feature type="domain" description="ABC3 transporter permease C-terminal" evidence="7">
    <location>
        <begin position="710"/>
        <end position="818"/>
    </location>
</feature>
<feature type="transmembrane region" description="Helical" evidence="6">
    <location>
        <begin position="393"/>
        <end position="410"/>
    </location>
</feature>
<keyword evidence="3 6" id="KW-0812">Transmembrane</keyword>
<dbReference type="GO" id="GO:0005886">
    <property type="term" value="C:plasma membrane"/>
    <property type="evidence" value="ECO:0007669"/>
    <property type="project" value="UniProtKB-SubCell"/>
</dbReference>
<comment type="subcellular location">
    <subcellularLocation>
        <location evidence="1">Cell membrane</location>
        <topology evidence="1">Multi-pass membrane protein</topology>
    </subcellularLocation>
</comment>
<dbReference type="PANTHER" id="PTHR30287">
    <property type="entry name" value="MEMBRANE COMPONENT OF PREDICTED ABC SUPERFAMILY METABOLITE UPTAKE TRANSPORTER"/>
    <property type="match status" value="1"/>
</dbReference>
<dbReference type="Proteomes" id="UP000268033">
    <property type="component" value="Unassembled WGS sequence"/>
</dbReference>
<name>A0A3N1PPT9_9GAMM</name>
<proteinExistence type="predicted"/>
<dbReference type="PANTHER" id="PTHR30287:SF1">
    <property type="entry name" value="INNER MEMBRANE PROTEIN"/>
    <property type="match status" value="1"/>
</dbReference>
<feature type="transmembrane region" description="Helical" evidence="6">
    <location>
        <begin position="704"/>
        <end position="729"/>
    </location>
</feature>
<dbReference type="STRING" id="584787.GCA_001247655_02328"/>
<accession>A0A3N1PPT9</accession>
<dbReference type="Pfam" id="PF02687">
    <property type="entry name" value="FtsX"/>
    <property type="match status" value="2"/>
</dbReference>
<evidence type="ECO:0000256" key="3">
    <source>
        <dbReference type="ARBA" id="ARBA00022692"/>
    </source>
</evidence>
<evidence type="ECO:0000259" key="7">
    <source>
        <dbReference type="Pfam" id="PF02687"/>
    </source>
</evidence>
<organism evidence="8 9">
    <name type="scientific">Gallaecimonas pentaromativorans</name>
    <dbReference type="NCBI Taxonomy" id="584787"/>
    <lineage>
        <taxon>Bacteria</taxon>
        <taxon>Pseudomonadati</taxon>
        <taxon>Pseudomonadota</taxon>
        <taxon>Gammaproteobacteria</taxon>
        <taxon>Enterobacterales</taxon>
        <taxon>Gallaecimonadaceae</taxon>
        <taxon>Gallaecimonas</taxon>
    </lineage>
</organism>
<evidence type="ECO:0000256" key="5">
    <source>
        <dbReference type="ARBA" id="ARBA00023136"/>
    </source>
</evidence>